<protein>
    <recommendedName>
        <fullName evidence="4">DUF454 domain-containing protein</fullName>
    </recommendedName>
</protein>
<feature type="transmembrane region" description="Helical" evidence="1">
    <location>
        <begin position="12"/>
        <end position="39"/>
    </location>
</feature>
<name>Q0FS63_SALBH</name>
<dbReference type="STRING" id="314265.R2601_05203"/>
<dbReference type="PIRSF" id="PIRSF016789">
    <property type="entry name" value="DUF454"/>
    <property type="match status" value="1"/>
</dbReference>
<keyword evidence="1" id="KW-1133">Transmembrane helix</keyword>
<evidence type="ECO:0000256" key="1">
    <source>
        <dbReference type="SAM" id="Phobius"/>
    </source>
</evidence>
<evidence type="ECO:0000313" key="3">
    <source>
        <dbReference type="Proteomes" id="UP000006230"/>
    </source>
</evidence>
<proteinExistence type="predicted"/>
<accession>Q0FS63</accession>
<dbReference type="PANTHER" id="PTHR35813">
    <property type="entry name" value="INNER MEMBRANE PROTEIN YBAN"/>
    <property type="match status" value="1"/>
</dbReference>
<dbReference type="AlphaFoldDB" id="Q0FS63"/>
<dbReference type="GO" id="GO:0005886">
    <property type="term" value="C:plasma membrane"/>
    <property type="evidence" value="ECO:0007669"/>
    <property type="project" value="TreeGrafter"/>
</dbReference>
<comment type="caution">
    <text evidence="2">The sequence shown here is derived from an EMBL/GenBank/DDBJ whole genome shotgun (WGS) entry which is preliminary data.</text>
</comment>
<dbReference type="RefSeq" id="WP_007802761.1">
    <property type="nucleotide sequence ID" value="NZ_DS022277.1"/>
</dbReference>
<evidence type="ECO:0000313" key="2">
    <source>
        <dbReference type="EMBL" id="EAU47138.1"/>
    </source>
</evidence>
<gene>
    <name evidence="2" type="ORF">R2601_05203</name>
</gene>
<dbReference type="EMBL" id="AATQ01000009">
    <property type="protein sequence ID" value="EAU47138.1"/>
    <property type="molecule type" value="Genomic_DNA"/>
</dbReference>
<feature type="transmembrane region" description="Helical" evidence="1">
    <location>
        <begin position="96"/>
        <end position="113"/>
    </location>
</feature>
<dbReference type="HOGENOM" id="CLU_113299_0_1_5"/>
<evidence type="ECO:0008006" key="4">
    <source>
        <dbReference type="Google" id="ProtNLM"/>
    </source>
</evidence>
<keyword evidence="3" id="KW-1185">Reference proteome</keyword>
<dbReference type="PANTHER" id="PTHR35813:SF1">
    <property type="entry name" value="INNER MEMBRANE PROTEIN YBAN"/>
    <property type="match status" value="1"/>
</dbReference>
<dbReference type="Pfam" id="PF04304">
    <property type="entry name" value="DUF454"/>
    <property type="match status" value="1"/>
</dbReference>
<dbReference type="GeneID" id="92503005"/>
<dbReference type="OrthoDB" id="9816293at2"/>
<dbReference type="InterPro" id="IPR007401">
    <property type="entry name" value="DUF454"/>
</dbReference>
<keyword evidence="1" id="KW-0472">Membrane</keyword>
<feature type="transmembrane region" description="Helical" evidence="1">
    <location>
        <begin position="72"/>
        <end position="90"/>
    </location>
</feature>
<sequence>MRFVWITLGTLALGLGLLGVVLPVLPTTPFVLLAAFSYARGSDRMHRMLVESRMFGPMIADWQAEGAISRRAKITAASMMLLVFAVSLWMRLPWQALLFQGLAMGGAATYVLTRPLPVRDR</sequence>
<keyword evidence="1" id="KW-0812">Transmembrane</keyword>
<organism evidence="2 3">
    <name type="scientific">Salipiger bermudensis (strain DSM 26914 / JCM 13377 / KCTC 12554 / HTCC2601)</name>
    <name type="common">Pelagibaca bermudensis</name>
    <dbReference type="NCBI Taxonomy" id="314265"/>
    <lineage>
        <taxon>Bacteria</taxon>
        <taxon>Pseudomonadati</taxon>
        <taxon>Pseudomonadota</taxon>
        <taxon>Alphaproteobacteria</taxon>
        <taxon>Rhodobacterales</taxon>
        <taxon>Roseobacteraceae</taxon>
        <taxon>Salipiger</taxon>
    </lineage>
</organism>
<dbReference type="eggNOG" id="COG2832">
    <property type="taxonomic scope" value="Bacteria"/>
</dbReference>
<dbReference type="Proteomes" id="UP000006230">
    <property type="component" value="Unassembled WGS sequence"/>
</dbReference>
<reference evidence="2 3" key="1">
    <citation type="journal article" date="2010" name="J. Bacteriol.">
        <title>Genome sequences of Pelagibaca bermudensis HTCC2601T and Maritimibacter alkaliphilus HTCC2654T, the type strains of two marine Roseobacter genera.</title>
        <authorList>
            <person name="Thrash J.C."/>
            <person name="Cho J.C."/>
            <person name="Ferriera S."/>
            <person name="Johnson J."/>
            <person name="Vergin K.L."/>
            <person name="Giovannoni S.J."/>
        </authorList>
    </citation>
    <scope>NUCLEOTIDE SEQUENCE [LARGE SCALE GENOMIC DNA]</scope>
    <source>
        <strain evidence="3">DSM 26914 / JCM 13377 / KCTC 12554 / HTCC2601</strain>
    </source>
</reference>